<dbReference type="Pfam" id="PF02515">
    <property type="entry name" value="CoA_transf_3"/>
    <property type="match status" value="1"/>
</dbReference>
<dbReference type="Proteomes" id="UP000267945">
    <property type="component" value="Chromosome"/>
</dbReference>
<dbReference type="InterPro" id="IPR023606">
    <property type="entry name" value="CoA-Trfase_III_dom_1_sf"/>
</dbReference>
<organism evidence="1 2">
    <name type="scientific">Lactobacillus helveticus</name>
    <name type="common">Lactobacillus suntoryeus</name>
    <dbReference type="NCBI Taxonomy" id="1587"/>
    <lineage>
        <taxon>Bacteria</taxon>
        <taxon>Bacillati</taxon>
        <taxon>Bacillota</taxon>
        <taxon>Bacilli</taxon>
        <taxon>Lactobacillales</taxon>
        <taxon>Lactobacillaceae</taxon>
        <taxon>Lactobacillus</taxon>
    </lineage>
</organism>
<dbReference type="EMBL" id="CP019581">
    <property type="protein sequence ID" value="AZK92139.1"/>
    <property type="molecule type" value="Genomic_DNA"/>
</dbReference>
<dbReference type="GO" id="GO:0016740">
    <property type="term" value="F:transferase activity"/>
    <property type="evidence" value="ECO:0007669"/>
    <property type="project" value="UniProtKB-KW"/>
</dbReference>
<protein>
    <submittedName>
        <fullName evidence="1">Putative CoA-transferase</fullName>
    </submittedName>
</protein>
<proteinExistence type="predicted"/>
<dbReference type="Gene3D" id="3.30.1540.10">
    <property type="entry name" value="formyl-coa transferase, domain 3"/>
    <property type="match status" value="1"/>
</dbReference>
<accession>A0A3Q8SVF9</accession>
<keyword evidence="1" id="KW-0808">Transferase</keyword>
<evidence type="ECO:0000313" key="1">
    <source>
        <dbReference type="EMBL" id="AZK92139.1"/>
    </source>
</evidence>
<dbReference type="InterPro" id="IPR044855">
    <property type="entry name" value="CoA-Trfase_III_dom3_sf"/>
</dbReference>
<gene>
    <name evidence="1" type="ORF">LH5_01913</name>
</gene>
<dbReference type="AlphaFoldDB" id="A0A3Q8SVF9"/>
<dbReference type="InterPro" id="IPR003673">
    <property type="entry name" value="CoA-Trfase_fam_III"/>
</dbReference>
<name>A0A3Q8SVF9_LACHE</name>
<dbReference type="SUPFAM" id="SSF89796">
    <property type="entry name" value="CoA-transferase family III (CaiB/BaiF)"/>
    <property type="match status" value="1"/>
</dbReference>
<sequence length="71" mass="7978">MELIVNALGHPEWIDQANFNTNDLREKNWQDVKNAMQSVLETKDAAKWNQILHDAGVPAGLVLNVDKNTPP</sequence>
<reference evidence="1 2" key="1">
    <citation type="submission" date="2017-02" db="EMBL/GenBank/DDBJ databases">
        <title>Complete genome sequence of Lactobacillus helveticus.</title>
        <authorList>
            <person name="Kim J.F."/>
            <person name="Chung Y."/>
            <person name="Kwak M."/>
        </authorList>
    </citation>
    <scope>NUCLEOTIDE SEQUENCE [LARGE SCALE GENOMIC DNA]</scope>
    <source>
        <strain evidence="1 2">LH5</strain>
    </source>
</reference>
<evidence type="ECO:0000313" key="2">
    <source>
        <dbReference type="Proteomes" id="UP000267945"/>
    </source>
</evidence>